<evidence type="ECO:0000256" key="4">
    <source>
        <dbReference type="ARBA" id="ARBA00022777"/>
    </source>
</evidence>
<dbReference type="InterPro" id="IPR000623">
    <property type="entry name" value="Shikimate_kinase/TSH1"/>
</dbReference>
<dbReference type="PANTHER" id="PTHR21087:SF16">
    <property type="entry name" value="SHIKIMATE KINASE 1, CHLOROPLASTIC"/>
    <property type="match status" value="1"/>
</dbReference>
<keyword evidence="7" id="KW-0479">Metal-binding</keyword>
<dbReference type="GO" id="GO:0005524">
    <property type="term" value="F:ATP binding"/>
    <property type="evidence" value="ECO:0007669"/>
    <property type="project" value="UniProtKB-UniRule"/>
</dbReference>
<comment type="caution">
    <text evidence="8">The sequence shown here is derived from an EMBL/GenBank/DDBJ whole genome shotgun (WGS) entry which is preliminary data.</text>
</comment>
<dbReference type="GO" id="GO:0004765">
    <property type="term" value="F:shikimate kinase activity"/>
    <property type="evidence" value="ECO:0007669"/>
    <property type="project" value="UniProtKB-UniRule"/>
</dbReference>
<keyword evidence="3 7" id="KW-0547">Nucleotide-binding</keyword>
<comment type="pathway">
    <text evidence="7">Metabolic intermediate biosynthesis; chorismate biosynthesis; chorismate from D-erythrose 4-phosphate and phosphoenolpyruvate: step 5/7.</text>
</comment>
<dbReference type="PRINTS" id="PR01100">
    <property type="entry name" value="SHIKIMTKNASE"/>
</dbReference>
<proteinExistence type="inferred from homology"/>
<dbReference type="CDD" id="cd00464">
    <property type="entry name" value="SK"/>
    <property type="match status" value="1"/>
</dbReference>
<keyword evidence="7" id="KW-0963">Cytoplasm</keyword>
<feature type="binding site" evidence="7">
    <location>
        <position position="122"/>
    </location>
    <ligand>
        <name>substrate</name>
    </ligand>
</feature>
<organism evidence="8 9">
    <name type="scientific">Desulfovibrio psychrotolerans</name>
    <dbReference type="NCBI Taxonomy" id="415242"/>
    <lineage>
        <taxon>Bacteria</taxon>
        <taxon>Pseudomonadati</taxon>
        <taxon>Thermodesulfobacteriota</taxon>
        <taxon>Desulfovibrionia</taxon>
        <taxon>Desulfovibrionales</taxon>
        <taxon>Desulfovibrionaceae</taxon>
        <taxon>Desulfovibrio</taxon>
    </lineage>
</organism>
<evidence type="ECO:0000313" key="8">
    <source>
        <dbReference type="EMBL" id="GFM36688.1"/>
    </source>
</evidence>
<dbReference type="InterPro" id="IPR027417">
    <property type="entry name" value="P-loop_NTPase"/>
</dbReference>
<evidence type="ECO:0000256" key="2">
    <source>
        <dbReference type="ARBA" id="ARBA00022679"/>
    </source>
</evidence>
<comment type="function">
    <text evidence="7">Catalyzes the specific phosphorylation of the 3-hydroxyl group of shikimic acid using ATP as a cosubstrate.</text>
</comment>
<dbReference type="EC" id="2.7.1.71" evidence="7"/>
<dbReference type="EMBL" id="BLVP01000007">
    <property type="protein sequence ID" value="GFM36688.1"/>
    <property type="molecule type" value="Genomic_DNA"/>
</dbReference>
<dbReference type="AlphaFoldDB" id="A0A7J0BSQ0"/>
<feature type="binding site" evidence="7">
    <location>
        <position position="177"/>
    </location>
    <ligand>
        <name>substrate</name>
    </ligand>
</feature>
<dbReference type="Pfam" id="PF01202">
    <property type="entry name" value="SKI"/>
    <property type="match status" value="1"/>
</dbReference>
<comment type="similarity">
    <text evidence="7">Belongs to the shikimate kinase family.</text>
</comment>
<comment type="cofactor">
    <cofactor evidence="7">
        <name>Mg(2+)</name>
        <dbReference type="ChEBI" id="CHEBI:18420"/>
    </cofactor>
    <text evidence="7">Binds 1 Mg(2+) ion per subunit.</text>
</comment>
<evidence type="ECO:0000313" key="9">
    <source>
        <dbReference type="Proteomes" id="UP000503820"/>
    </source>
</evidence>
<protein>
    <recommendedName>
        <fullName evidence="7">Shikimate kinase</fullName>
        <shortName evidence="7">SK</shortName>
        <ecNumber evidence="7">2.7.1.71</ecNumber>
    </recommendedName>
</protein>
<feature type="binding site" evidence="7">
    <location>
        <position position="59"/>
    </location>
    <ligand>
        <name>Mg(2+)</name>
        <dbReference type="ChEBI" id="CHEBI:18420"/>
    </ligand>
</feature>
<accession>A0A7J0BSQ0</accession>
<name>A0A7J0BSQ0_9BACT</name>
<evidence type="ECO:0000256" key="3">
    <source>
        <dbReference type="ARBA" id="ARBA00022741"/>
    </source>
</evidence>
<dbReference type="NCBIfam" id="NF040667">
    <property type="entry name" value="hom_kin_desulfo"/>
    <property type="match status" value="1"/>
</dbReference>
<dbReference type="InterPro" id="IPR031322">
    <property type="entry name" value="Shikimate/glucono_kinase"/>
</dbReference>
<comment type="subunit">
    <text evidence="7">Monomer.</text>
</comment>
<dbReference type="GO" id="GO:0009073">
    <property type="term" value="P:aromatic amino acid family biosynthetic process"/>
    <property type="evidence" value="ECO:0007669"/>
    <property type="project" value="UniProtKB-KW"/>
</dbReference>
<dbReference type="UniPathway" id="UPA00053">
    <property type="reaction ID" value="UER00088"/>
</dbReference>
<feature type="binding site" evidence="7">
    <location>
        <position position="160"/>
    </location>
    <ligand>
        <name>ATP</name>
        <dbReference type="ChEBI" id="CHEBI:30616"/>
    </ligand>
</feature>
<comment type="caution">
    <text evidence="7">Lacks conserved residue(s) required for the propagation of feature annotation.</text>
</comment>
<dbReference type="GO" id="GO:0005829">
    <property type="term" value="C:cytosol"/>
    <property type="evidence" value="ECO:0007669"/>
    <property type="project" value="TreeGrafter"/>
</dbReference>
<dbReference type="GO" id="GO:0009423">
    <property type="term" value="P:chorismate biosynthetic process"/>
    <property type="evidence" value="ECO:0007669"/>
    <property type="project" value="UniProtKB-UniRule"/>
</dbReference>
<keyword evidence="9" id="KW-1185">Reference proteome</keyword>
<keyword evidence="2 7" id="KW-0808">Transferase</keyword>
<keyword evidence="1 7" id="KW-0028">Amino-acid biosynthesis</keyword>
<dbReference type="PANTHER" id="PTHR21087">
    <property type="entry name" value="SHIKIMATE KINASE"/>
    <property type="match status" value="1"/>
</dbReference>
<dbReference type="Proteomes" id="UP000503820">
    <property type="component" value="Unassembled WGS sequence"/>
</dbReference>
<feature type="binding site" evidence="7">
    <location>
        <position position="77"/>
    </location>
    <ligand>
        <name>substrate</name>
    </ligand>
</feature>
<dbReference type="GO" id="GO:0000287">
    <property type="term" value="F:magnesium ion binding"/>
    <property type="evidence" value="ECO:0007669"/>
    <property type="project" value="UniProtKB-UniRule"/>
</dbReference>
<keyword evidence="4 7" id="KW-0418">Kinase</keyword>
<reference evidence="8 9" key="1">
    <citation type="submission" date="2020-05" db="EMBL/GenBank/DDBJ databases">
        <title>Draft genome sequence of Desulfovibrio psychrotolerans JS1T.</title>
        <authorList>
            <person name="Ueno A."/>
            <person name="Tamazawa S."/>
            <person name="Tamamura S."/>
            <person name="Murakami T."/>
            <person name="Kiyama T."/>
            <person name="Inomata H."/>
            <person name="Amano Y."/>
            <person name="Miyakawa K."/>
            <person name="Tamaki H."/>
            <person name="Naganuma T."/>
            <person name="Kaneko K."/>
        </authorList>
    </citation>
    <scope>NUCLEOTIDE SEQUENCE [LARGE SCALE GENOMIC DNA]</scope>
    <source>
        <strain evidence="8 9">JS1</strain>
    </source>
</reference>
<evidence type="ECO:0000256" key="5">
    <source>
        <dbReference type="ARBA" id="ARBA00022840"/>
    </source>
</evidence>
<comment type="subcellular location">
    <subcellularLocation>
        <location evidence="7">Cytoplasm</location>
    </subcellularLocation>
</comment>
<dbReference type="HAMAP" id="MF_00109">
    <property type="entry name" value="Shikimate_kinase"/>
    <property type="match status" value="1"/>
</dbReference>
<dbReference type="SUPFAM" id="SSF52540">
    <property type="entry name" value="P-loop containing nucleoside triphosphate hydrolases"/>
    <property type="match status" value="1"/>
</dbReference>
<dbReference type="Gene3D" id="3.40.50.300">
    <property type="entry name" value="P-loop containing nucleotide triphosphate hydrolases"/>
    <property type="match status" value="1"/>
</dbReference>
<evidence type="ECO:0000256" key="7">
    <source>
        <dbReference type="HAMAP-Rule" id="MF_00109"/>
    </source>
</evidence>
<gene>
    <name evidence="8" type="primary">aroK-2</name>
    <name evidence="7" type="synonym">aroK</name>
    <name evidence="8" type="ORF">DSM19430T_13720</name>
</gene>
<dbReference type="GO" id="GO:0008652">
    <property type="term" value="P:amino acid biosynthetic process"/>
    <property type="evidence" value="ECO:0007669"/>
    <property type="project" value="UniProtKB-KW"/>
</dbReference>
<comment type="catalytic activity">
    <reaction evidence="7">
        <text>shikimate + ATP = 3-phosphoshikimate + ADP + H(+)</text>
        <dbReference type="Rhea" id="RHEA:13121"/>
        <dbReference type="ChEBI" id="CHEBI:15378"/>
        <dbReference type="ChEBI" id="CHEBI:30616"/>
        <dbReference type="ChEBI" id="CHEBI:36208"/>
        <dbReference type="ChEBI" id="CHEBI:145989"/>
        <dbReference type="ChEBI" id="CHEBI:456216"/>
        <dbReference type="EC" id="2.7.1.71"/>
    </reaction>
</comment>
<keyword evidence="5 7" id="KW-0067">ATP-binding</keyword>
<sequence>MGLAVVRPRFSGCVYAGEPSFNSLTREVQRMSDTPPLRQPVATDEKCISVIGMAGAGKSTVGKALANALSWAFMDSDHIIEAHYGTRLQDVADSMTKDDFLDVEGEIIRRIGARRTVISTGGSVVYRQAAIEHLQSLGHVVYLNVELPVILERIRHNPERGLAIAPGQTVEDLYHERRALYEAAADFTVSCAGLSPDECAQTIVRWLESQS</sequence>
<evidence type="ECO:0000256" key="6">
    <source>
        <dbReference type="ARBA" id="ARBA00023141"/>
    </source>
</evidence>
<keyword evidence="7" id="KW-0460">Magnesium</keyword>
<feature type="binding site" evidence="7">
    <location>
        <begin position="55"/>
        <end position="60"/>
    </location>
    <ligand>
        <name>ATP</name>
        <dbReference type="ChEBI" id="CHEBI:30616"/>
    </ligand>
</feature>
<evidence type="ECO:0000256" key="1">
    <source>
        <dbReference type="ARBA" id="ARBA00022605"/>
    </source>
</evidence>
<keyword evidence="6 7" id="KW-0057">Aromatic amino acid biosynthesis</keyword>